<proteinExistence type="predicted"/>
<feature type="domain" description="HTH crp-type" evidence="4">
    <location>
        <begin position="136"/>
        <end position="212"/>
    </location>
</feature>
<evidence type="ECO:0000256" key="1">
    <source>
        <dbReference type="ARBA" id="ARBA00023015"/>
    </source>
</evidence>
<dbReference type="Gene3D" id="2.60.120.10">
    <property type="entry name" value="Jelly Rolls"/>
    <property type="match status" value="1"/>
</dbReference>
<dbReference type="InterPro" id="IPR012318">
    <property type="entry name" value="HTH_CRP"/>
</dbReference>
<dbReference type="AlphaFoldDB" id="A0A0U3PG15"/>
<dbReference type="KEGG" id="pphr:APZ00_05245"/>
<keyword evidence="6" id="KW-1185">Reference proteome</keyword>
<evidence type="ECO:0000313" key="5">
    <source>
        <dbReference type="EMBL" id="ALV26556.1"/>
    </source>
</evidence>
<dbReference type="InterPro" id="IPR036388">
    <property type="entry name" value="WH-like_DNA-bd_sf"/>
</dbReference>
<evidence type="ECO:0000256" key="2">
    <source>
        <dbReference type="ARBA" id="ARBA00023125"/>
    </source>
</evidence>
<dbReference type="SUPFAM" id="SSF51206">
    <property type="entry name" value="cAMP-binding domain-like"/>
    <property type="match status" value="1"/>
</dbReference>
<dbReference type="GO" id="GO:0003700">
    <property type="term" value="F:DNA-binding transcription factor activity"/>
    <property type="evidence" value="ECO:0007669"/>
    <property type="project" value="TreeGrafter"/>
</dbReference>
<dbReference type="SMART" id="SM00419">
    <property type="entry name" value="HTH_CRP"/>
    <property type="match status" value="1"/>
</dbReference>
<dbReference type="GO" id="GO:0003677">
    <property type="term" value="F:DNA binding"/>
    <property type="evidence" value="ECO:0007669"/>
    <property type="project" value="UniProtKB-KW"/>
</dbReference>
<dbReference type="PANTHER" id="PTHR24567:SF75">
    <property type="entry name" value="FUMARATE AND NITRATE REDUCTION REGULATORY PROTEIN"/>
    <property type="match status" value="1"/>
</dbReference>
<dbReference type="InterPro" id="IPR014710">
    <property type="entry name" value="RmlC-like_jellyroll"/>
</dbReference>
<dbReference type="InterPro" id="IPR000595">
    <property type="entry name" value="cNMP-bd_dom"/>
</dbReference>
<keyword evidence="3" id="KW-0804">Transcription</keyword>
<name>A0A0U3PG15_9HYPH</name>
<dbReference type="InterPro" id="IPR036390">
    <property type="entry name" value="WH_DNA-bd_sf"/>
</dbReference>
<sequence>MEMLSPRRGTQTAVPIDFLIDPLMSENGRKIATVAARASIFLPGVNRSETFRILEGCIALYQRLPDGRRQILDVLGPGKMFGRGLSDVQQCGAEAMAPTRLELVAAGQRRMEGELNAAVRLLLRRAQAHAMLLGRKTATEKVASALVDLCRQFAKVGAETAVLRFPMYLTRQDLADWLGLTLETVSRCISRLRRDGYISLNVQGDVAVHDLPALRALAMGTVPPQAAFSVAAE</sequence>
<dbReference type="RefSeq" id="WP_050473426.1">
    <property type="nucleotide sequence ID" value="NZ_CP013068.1"/>
</dbReference>
<dbReference type="eggNOG" id="COG0664">
    <property type="taxonomic scope" value="Bacteria"/>
</dbReference>
<evidence type="ECO:0000256" key="3">
    <source>
        <dbReference type="ARBA" id="ARBA00023163"/>
    </source>
</evidence>
<gene>
    <name evidence="5" type="ORF">APZ00_05245</name>
</gene>
<dbReference type="STRING" id="121719.APZ00_05245"/>
<dbReference type="PANTHER" id="PTHR24567">
    <property type="entry name" value="CRP FAMILY TRANSCRIPTIONAL REGULATORY PROTEIN"/>
    <property type="match status" value="1"/>
</dbReference>
<reference evidence="5 6" key="1">
    <citation type="submission" date="2015-10" db="EMBL/GenBank/DDBJ databases">
        <title>The world's first case of liver abscess caused by Pannonibacter phragmitetus.</title>
        <authorList>
            <person name="Ming D."/>
            <person name="Wang M."/>
            <person name="Zhou Y."/>
            <person name="Jiang T."/>
            <person name="Hu S."/>
        </authorList>
    </citation>
    <scope>NUCLEOTIDE SEQUENCE [LARGE SCALE GENOMIC DNA]</scope>
    <source>
        <strain evidence="5 6">31801</strain>
    </source>
</reference>
<dbReference type="GO" id="GO:0005829">
    <property type="term" value="C:cytosol"/>
    <property type="evidence" value="ECO:0007669"/>
    <property type="project" value="TreeGrafter"/>
</dbReference>
<keyword evidence="1" id="KW-0805">Transcription regulation</keyword>
<dbReference type="Proteomes" id="UP000064921">
    <property type="component" value="Chromosome"/>
</dbReference>
<dbReference type="InterPro" id="IPR050397">
    <property type="entry name" value="Env_Response_Regulators"/>
</dbReference>
<dbReference type="EMBL" id="CP013068">
    <property type="protein sequence ID" value="ALV26556.1"/>
    <property type="molecule type" value="Genomic_DNA"/>
</dbReference>
<dbReference type="CDD" id="cd00092">
    <property type="entry name" value="HTH_CRP"/>
    <property type="match status" value="1"/>
</dbReference>
<dbReference type="Gene3D" id="1.10.10.10">
    <property type="entry name" value="Winged helix-like DNA-binding domain superfamily/Winged helix DNA-binding domain"/>
    <property type="match status" value="1"/>
</dbReference>
<dbReference type="Pfam" id="PF13545">
    <property type="entry name" value="HTH_Crp_2"/>
    <property type="match status" value="1"/>
</dbReference>
<protein>
    <recommendedName>
        <fullName evidence="4">HTH crp-type domain-containing protein</fullName>
    </recommendedName>
</protein>
<organism evidence="5 6">
    <name type="scientific">Pannonibacter phragmitetus</name>
    <dbReference type="NCBI Taxonomy" id="121719"/>
    <lineage>
        <taxon>Bacteria</taxon>
        <taxon>Pseudomonadati</taxon>
        <taxon>Pseudomonadota</taxon>
        <taxon>Alphaproteobacteria</taxon>
        <taxon>Hyphomicrobiales</taxon>
        <taxon>Stappiaceae</taxon>
        <taxon>Pannonibacter</taxon>
    </lineage>
</organism>
<keyword evidence="2" id="KW-0238">DNA-binding</keyword>
<evidence type="ECO:0000259" key="4">
    <source>
        <dbReference type="PROSITE" id="PS51063"/>
    </source>
</evidence>
<dbReference type="InterPro" id="IPR018490">
    <property type="entry name" value="cNMP-bd_dom_sf"/>
</dbReference>
<dbReference type="Pfam" id="PF00027">
    <property type="entry name" value="cNMP_binding"/>
    <property type="match status" value="1"/>
</dbReference>
<evidence type="ECO:0000313" key="6">
    <source>
        <dbReference type="Proteomes" id="UP000064921"/>
    </source>
</evidence>
<dbReference type="CDD" id="cd00038">
    <property type="entry name" value="CAP_ED"/>
    <property type="match status" value="1"/>
</dbReference>
<dbReference type="SMART" id="SM00100">
    <property type="entry name" value="cNMP"/>
    <property type="match status" value="1"/>
</dbReference>
<dbReference type="SUPFAM" id="SSF46785">
    <property type="entry name" value="Winged helix' DNA-binding domain"/>
    <property type="match status" value="1"/>
</dbReference>
<accession>A0A0U3PG15</accession>
<dbReference type="PROSITE" id="PS51063">
    <property type="entry name" value="HTH_CRP_2"/>
    <property type="match status" value="1"/>
</dbReference>
<dbReference type="PRINTS" id="PR00034">
    <property type="entry name" value="HTHCRP"/>
</dbReference>